<evidence type="ECO:0000313" key="4">
    <source>
        <dbReference type="Proteomes" id="UP000789595"/>
    </source>
</evidence>
<keyword evidence="1" id="KW-0472">Membrane</keyword>
<keyword evidence="1" id="KW-1133">Transmembrane helix</keyword>
<name>A0A7S3ZNN6_9STRA</name>
<organism evidence="2">
    <name type="scientific">Pelagomonas calceolata</name>
    <dbReference type="NCBI Taxonomy" id="35677"/>
    <lineage>
        <taxon>Eukaryota</taxon>
        <taxon>Sar</taxon>
        <taxon>Stramenopiles</taxon>
        <taxon>Ochrophyta</taxon>
        <taxon>Pelagophyceae</taxon>
        <taxon>Pelagomonadales</taxon>
        <taxon>Pelagomonadaceae</taxon>
        <taxon>Pelagomonas</taxon>
    </lineage>
</organism>
<evidence type="ECO:0000313" key="2">
    <source>
        <dbReference type="EMBL" id="CAE0689010.1"/>
    </source>
</evidence>
<dbReference type="AlphaFoldDB" id="A0A7S3ZNN6"/>
<keyword evidence="1" id="KW-0812">Transmembrane</keyword>
<reference evidence="3" key="2">
    <citation type="submission" date="2021-11" db="EMBL/GenBank/DDBJ databases">
        <authorList>
            <consortium name="Genoscope - CEA"/>
            <person name="William W."/>
        </authorList>
    </citation>
    <scope>NUCLEOTIDE SEQUENCE</scope>
</reference>
<sequence>MLRLLNPPLNHLTVCLDHGAPLCSLPHIDVNDVNTIANDPRVLSAGVSQEEARTYVRGVNDQVAKGVGKTHLLIPGSIGCAILCVFLVFITRIELFGLVAFLFVVSSFASYFFVYFIMVSQLYEKAFAEWRQRGIVTRVEFIKIPCNGTQGPSSGPSSSEWLRLCFPPAQQASQIAPQGLNVVTTATPSSPSMFTVRVAPARDEPVAPVATMAASPVVPVATVAASTFTVQVPPDGSAGQVMQLQAPNGVTVQVQIPFGCAAGSTFEVAMPARA</sequence>
<feature type="transmembrane region" description="Helical" evidence="1">
    <location>
        <begin position="96"/>
        <end position="123"/>
    </location>
</feature>
<accession>A0A7S3ZNN6</accession>
<dbReference type="EMBL" id="HBIW01005405">
    <property type="protein sequence ID" value="CAE0689010.1"/>
    <property type="molecule type" value="Transcribed_RNA"/>
</dbReference>
<dbReference type="EMBL" id="CAKKNE010000001">
    <property type="protein sequence ID" value="CAH0365368.1"/>
    <property type="molecule type" value="Genomic_DNA"/>
</dbReference>
<feature type="transmembrane region" description="Helical" evidence="1">
    <location>
        <begin position="72"/>
        <end position="90"/>
    </location>
</feature>
<evidence type="ECO:0000313" key="3">
    <source>
        <dbReference type="EMBL" id="CAH0365368.1"/>
    </source>
</evidence>
<protein>
    <submittedName>
        <fullName evidence="2">Uncharacterized protein</fullName>
    </submittedName>
</protein>
<gene>
    <name evidence="2" type="ORF">PCAL00307_LOCUS4444</name>
    <name evidence="3" type="ORF">PECAL_1P18070</name>
</gene>
<dbReference type="Proteomes" id="UP000789595">
    <property type="component" value="Unassembled WGS sequence"/>
</dbReference>
<reference evidence="2" key="1">
    <citation type="submission" date="2021-01" db="EMBL/GenBank/DDBJ databases">
        <authorList>
            <person name="Corre E."/>
            <person name="Pelletier E."/>
            <person name="Niang G."/>
            <person name="Scheremetjew M."/>
            <person name="Finn R."/>
            <person name="Kale V."/>
            <person name="Holt S."/>
            <person name="Cochrane G."/>
            <person name="Meng A."/>
            <person name="Brown T."/>
            <person name="Cohen L."/>
        </authorList>
    </citation>
    <scope>NUCLEOTIDE SEQUENCE</scope>
    <source>
        <strain evidence="2">CCMP1756</strain>
    </source>
</reference>
<proteinExistence type="predicted"/>
<evidence type="ECO:0000256" key="1">
    <source>
        <dbReference type="SAM" id="Phobius"/>
    </source>
</evidence>
<keyword evidence="4" id="KW-1185">Reference proteome</keyword>